<sequence>MKTSEQFSFLKLENEVLESAIKQVNQDYNVIQIFYNKSVHSQYSHLIINLEHQKDIDKLK</sequence>
<evidence type="ECO:0000313" key="2">
    <source>
        <dbReference type="Proteomes" id="UP001204439"/>
    </source>
</evidence>
<dbReference type="Proteomes" id="UP001204439">
    <property type="component" value="Unassembled WGS sequence"/>
</dbReference>
<evidence type="ECO:0000313" key="1">
    <source>
        <dbReference type="EMBL" id="MDW8550072.1"/>
    </source>
</evidence>
<protein>
    <submittedName>
        <fullName evidence="1">Uncharacterized protein</fullName>
    </submittedName>
</protein>
<reference evidence="1 2" key="1">
    <citation type="submission" date="2023-11" db="EMBL/GenBank/DDBJ databases">
        <title>First isolation, identification, and characterization of non-pathogenic Epilithonimonas ginsengisoli isolated from diseased farmed rainbow trout (Oncorhynchus mykiss) in Chile.</title>
        <authorList>
            <person name="Miranda C.D."/>
            <person name="Irgang R."/>
            <person name="Concha C."/>
            <person name="Rojas R."/>
            <person name="Avendano R."/>
        </authorList>
    </citation>
    <scope>NUCLEOTIDE SEQUENCE [LARGE SCALE GENOMIC DNA]</scope>
    <source>
        <strain evidence="1 2">FP99</strain>
    </source>
</reference>
<name>A0ABU4JK82_9FLAO</name>
<proteinExistence type="predicted"/>
<dbReference type="RefSeq" id="WP_063970165.1">
    <property type="nucleotide sequence ID" value="NZ_JAMXLT020000026.1"/>
</dbReference>
<keyword evidence="2" id="KW-1185">Reference proteome</keyword>
<dbReference type="EMBL" id="JAMXLT020000026">
    <property type="protein sequence ID" value="MDW8550072.1"/>
    <property type="molecule type" value="Genomic_DNA"/>
</dbReference>
<accession>A0ABU4JK82</accession>
<organism evidence="1 2">
    <name type="scientific">Epilithonimonas ginsengisoli</name>
    <dbReference type="NCBI Taxonomy" id="1245592"/>
    <lineage>
        <taxon>Bacteria</taxon>
        <taxon>Pseudomonadati</taxon>
        <taxon>Bacteroidota</taxon>
        <taxon>Flavobacteriia</taxon>
        <taxon>Flavobacteriales</taxon>
        <taxon>Weeksellaceae</taxon>
        <taxon>Chryseobacterium group</taxon>
        <taxon>Epilithonimonas</taxon>
    </lineage>
</organism>
<comment type="caution">
    <text evidence="1">The sequence shown here is derived from an EMBL/GenBank/DDBJ whole genome shotgun (WGS) entry which is preliminary data.</text>
</comment>
<gene>
    <name evidence="1" type="ORF">NG800_014190</name>
</gene>